<evidence type="ECO:0000313" key="1">
    <source>
        <dbReference type="EMBL" id="SHM24873.1"/>
    </source>
</evidence>
<proteinExistence type="predicted"/>
<dbReference type="EMBL" id="FRAS01000045">
    <property type="protein sequence ID" value="SHM24873.1"/>
    <property type="molecule type" value="Genomic_DNA"/>
</dbReference>
<gene>
    <name evidence="1" type="ORF">SAMN02746009_04180</name>
</gene>
<keyword evidence="2" id="KW-1185">Reference proteome</keyword>
<sequence length="269" mass="30894">MLVPYLGLGQSGKSVYKNLVTKKILLGSSSKKPEGIGYGYFINGKRVDKIAYDSFQGNSRYIKECCPCILQMYNSDGRLVNEGVRCTDAPVGWWKAYYTTGNLKESGQFKENDSGNWDNLCDRGYCGVKVGRWTYFDEQGKTLYSEDWKEGEFVRQLPEQLIPELWKVDFLLQGQNAKKLPLTLEQISELQIVSYYKNKIRPEPTIKLLIEASGHRPFVREIVFAELKSLDARKLLLASGIPADKQPRFTLEVFNSRDKVYRLFLNIVR</sequence>
<evidence type="ECO:0000313" key="2">
    <source>
        <dbReference type="Proteomes" id="UP000183947"/>
    </source>
</evidence>
<protein>
    <recommendedName>
        <fullName evidence="3">MORN repeat variant</fullName>
    </recommendedName>
</protein>
<reference evidence="2" key="1">
    <citation type="submission" date="2016-11" db="EMBL/GenBank/DDBJ databases">
        <authorList>
            <person name="Varghese N."/>
            <person name="Submissions S."/>
        </authorList>
    </citation>
    <scope>NUCLEOTIDE SEQUENCE [LARGE SCALE GENOMIC DNA]</scope>
    <source>
        <strain evidence="2">DSM 18569</strain>
    </source>
</reference>
<evidence type="ECO:0008006" key="3">
    <source>
        <dbReference type="Google" id="ProtNLM"/>
    </source>
</evidence>
<dbReference type="AlphaFoldDB" id="A0A1M7H938"/>
<accession>A0A1M7H938</accession>
<dbReference type="Gene3D" id="3.90.930.1">
    <property type="match status" value="1"/>
</dbReference>
<name>A0A1M7H938_9BACT</name>
<organism evidence="1 2">
    <name type="scientific">Hymenobacter psychrotolerans DSM 18569</name>
    <dbReference type="NCBI Taxonomy" id="1121959"/>
    <lineage>
        <taxon>Bacteria</taxon>
        <taxon>Pseudomonadati</taxon>
        <taxon>Bacteroidota</taxon>
        <taxon>Cytophagia</taxon>
        <taxon>Cytophagales</taxon>
        <taxon>Hymenobacteraceae</taxon>
        <taxon>Hymenobacter</taxon>
    </lineage>
</organism>
<dbReference type="Proteomes" id="UP000183947">
    <property type="component" value="Unassembled WGS sequence"/>
</dbReference>